<accession>A0A917LAE8</accession>
<feature type="domain" description="UspA" evidence="2">
    <location>
        <begin position="1"/>
        <end position="70"/>
    </location>
</feature>
<keyword evidence="4" id="KW-1185">Reference proteome</keyword>
<dbReference type="SUPFAM" id="SSF56784">
    <property type="entry name" value="HAD-like"/>
    <property type="match status" value="1"/>
</dbReference>
<proteinExistence type="predicted"/>
<evidence type="ECO:0000313" key="3">
    <source>
        <dbReference type="EMBL" id="GGJ55727.1"/>
    </source>
</evidence>
<organism evidence="3 4">
    <name type="scientific">Streptomyces lacrimifluminis</name>
    <dbReference type="NCBI Taxonomy" id="1500077"/>
    <lineage>
        <taxon>Bacteria</taxon>
        <taxon>Bacillati</taxon>
        <taxon>Actinomycetota</taxon>
        <taxon>Actinomycetes</taxon>
        <taxon>Kitasatosporales</taxon>
        <taxon>Streptomycetaceae</taxon>
        <taxon>Streptomyces</taxon>
    </lineage>
</organism>
<dbReference type="InterPro" id="IPR014729">
    <property type="entry name" value="Rossmann-like_a/b/a_fold"/>
</dbReference>
<dbReference type="InterPro" id="IPR036412">
    <property type="entry name" value="HAD-like_sf"/>
</dbReference>
<dbReference type="Gene3D" id="3.40.50.620">
    <property type="entry name" value="HUPs"/>
    <property type="match status" value="1"/>
</dbReference>
<evidence type="ECO:0000256" key="1">
    <source>
        <dbReference type="SAM" id="MobiDB-lite"/>
    </source>
</evidence>
<dbReference type="InterPro" id="IPR006016">
    <property type="entry name" value="UspA"/>
</dbReference>
<feature type="region of interest" description="Disordered" evidence="1">
    <location>
        <begin position="156"/>
        <end position="198"/>
    </location>
</feature>
<dbReference type="SUPFAM" id="SSF52402">
    <property type="entry name" value="Adenine nucleotide alpha hydrolases-like"/>
    <property type="match status" value="1"/>
</dbReference>
<name>A0A917LAE8_9ACTN</name>
<dbReference type="Pfam" id="PF00582">
    <property type="entry name" value="Usp"/>
    <property type="match status" value="1"/>
</dbReference>
<dbReference type="EMBL" id="BMMU01000025">
    <property type="protein sequence ID" value="GGJ55727.1"/>
    <property type="molecule type" value="Genomic_DNA"/>
</dbReference>
<dbReference type="Proteomes" id="UP000625682">
    <property type="component" value="Unassembled WGS sequence"/>
</dbReference>
<comment type="caution">
    <text evidence="3">The sequence shown here is derived from an EMBL/GenBank/DDBJ whole genome shotgun (WGS) entry which is preliminary data.</text>
</comment>
<gene>
    <name evidence="3" type="ORF">GCM10012282_61020</name>
</gene>
<evidence type="ECO:0000259" key="2">
    <source>
        <dbReference type="Pfam" id="PF00582"/>
    </source>
</evidence>
<reference evidence="3" key="2">
    <citation type="submission" date="2020-09" db="EMBL/GenBank/DDBJ databases">
        <authorList>
            <person name="Sun Q."/>
            <person name="Zhou Y."/>
        </authorList>
    </citation>
    <scope>NUCLEOTIDE SEQUENCE</scope>
    <source>
        <strain evidence="3">CGMCC 4.7272</strain>
    </source>
</reference>
<dbReference type="RefSeq" id="WP_189150630.1">
    <property type="nucleotide sequence ID" value="NZ_BAABER010000023.1"/>
</dbReference>
<reference evidence="3" key="1">
    <citation type="journal article" date="2014" name="Int. J. Syst. Evol. Microbiol.">
        <title>Complete genome sequence of Corynebacterium casei LMG S-19264T (=DSM 44701T), isolated from a smear-ripened cheese.</title>
        <authorList>
            <consortium name="US DOE Joint Genome Institute (JGI-PGF)"/>
            <person name="Walter F."/>
            <person name="Albersmeier A."/>
            <person name="Kalinowski J."/>
            <person name="Ruckert C."/>
        </authorList>
    </citation>
    <scope>NUCLEOTIDE SEQUENCE</scope>
    <source>
        <strain evidence="3">CGMCC 4.7272</strain>
    </source>
</reference>
<dbReference type="AlphaFoldDB" id="A0A917LAE8"/>
<sequence length="198" mass="20647">MLRHVTAGIDGSPESLAAAHWAAREATRRGVALCLVHAWEWHPRPAPTVPADMSERAVAEDLPERVADSVRAAHPGLRVIGQALADSRVPAGEAAVVEDALAGVEAGRCGGIGLVVGVDRTAGPTSADDLSEHGDELVVADLAELHLHVAVERMQAPAVPRRQSRQEALAGHHATAHRTPGRPTQAPLSAGPSPGRTR</sequence>
<evidence type="ECO:0000313" key="4">
    <source>
        <dbReference type="Proteomes" id="UP000625682"/>
    </source>
</evidence>
<protein>
    <recommendedName>
        <fullName evidence="2">UspA domain-containing protein</fullName>
    </recommendedName>
</protein>